<evidence type="ECO:0000313" key="1">
    <source>
        <dbReference type="EMBL" id="AVO43369.1"/>
    </source>
</evidence>
<dbReference type="EMBL" id="CP027670">
    <property type="protein sequence ID" value="AVO43369.1"/>
    <property type="molecule type" value="Genomic_DNA"/>
</dbReference>
<reference evidence="1 2" key="1">
    <citation type="submission" date="2018-03" db="EMBL/GenBank/DDBJ databases">
        <title>Genome sequencing of Simplicispira sp.</title>
        <authorList>
            <person name="Kim S.-J."/>
            <person name="Heo J."/>
            <person name="Kwon S.-W."/>
        </authorList>
    </citation>
    <scope>NUCLEOTIDE SEQUENCE [LARGE SCALE GENOMIC DNA]</scope>
    <source>
        <strain evidence="1 2">SC1-8</strain>
        <plasmid evidence="1 2">unnamed1</plasmid>
    </source>
</reference>
<protein>
    <submittedName>
        <fullName evidence="1">Uncharacterized protein</fullName>
    </submittedName>
</protein>
<keyword evidence="1" id="KW-0614">Plasmid</keyword>
<dbReference type="KEGG" id="simp:C6571_18155"/>
<keyword evidence="2" id="KW-1185">Reference proteome</keyword>
<evidence type="ECO:0000313" key="2">
    <source>
        <dbReference type="Proteomes" id="UP000239326"/>
    </source>
</evidence>
<organism evidence="1 2">
    <name type="scientific">Simplicispira suum</name>
    <dbReference type="NCBI Taxonomy" id="2109915"/>
    <lineage>
        <taxon>Bacteria</taxon>
        <taxon>Pseudomonadati</taxon>
        <taxon>Pseudomonadota</taxon>
        <taxon>Betaproteobacteria</taxon>
        <taxon>Burkholderiales</taxon>
        <taxon>Comamonadaceae</taxon>
        <taxon>Simplicispira</taxon>
    </lineage>
</organism>
<sequence length="164" mass="17969">MPAFFHKGEALMSINPQQARALQALRKAMALATDSGLFEVMTDLSGPGVVPEFTAAVAKSEAFLLKSIRIEGFNVRIVAKGERYGLNDCLVHDKDEPLVEFFDAAQDHTVFGPLGQFVSRYYRSTLMESKNHDGLLLDTGAPHWHIGAEGMRAVKEFIGTVVAC</sequence>
<accession>A0A2S0N5D7</accession>
<dbReference type="Proteomes" id="UP000239326">
    <property type="component" value="Plasmid unnamed1"/>
</dbReference>
<dbReference type="AlphaFoldDB" id="A0A2S0N5D7"/>
<gene>
    <name evidence="1" type="ORF">C6571_18155</name>
</gene>
<geneLocation type="plasmid" evidence="1 2">
    <name>unnamed1</name>
</geneLocation>
<proteinExistence type="predicted"/>
<name>A0A2S0N5D7_9BURK</name>